<evidence type="ECO:0000256" key="5">
    <source>
        <dbReference type="ARBA" id="ARBA00022801"/>
    </source>
</evidence>
<evidence type="ECO:0000256" key="1">
    <source>
        <dbReference type="ARBA" id="ARBA00007504"/>
    </source>
</evidence>
<dbReference type="PROSITE" id="PS51194">
    <property type="entry name" value="HELICASE_CTER"/>
    <property type="match status" value="1"/>
</dbReference>
<evidence type="ECO:0000259" key="16">
    <source>
        <dbReference type="PROSITE" id="PS51192"/>
    </source>
</evidence>
<dbReference type="InterPro" id="IPR001650">
    <property type="entry name" value="Helicase_C-like"/>
</dbReference>
<evidence type="ECO:0000256" key="2">
    <source>
        <dbReference type="ARBA" id="ARBA00017846"/>
    </source>
</evidence>
<dbReference type="Gene3D" id="3.40.50.300">
    <property type="entry name" value="P-loop containing nucleotide triphosphate hydrolases"/>
    <property type="match status" value="2"/>
</dbReference>
<dbReference type="PANTHER" id="PTHR47964:SF1">
    <property type="entry name" value="ATP-DEPENDENT DNA HELICASE HOMOLOG RECG, CHLOROPLASTIC"/>
    <property type="match status" value="1"/>
</dbReference>
<comment type="caution">
    <text evidence="18">The sequence shown here is derived from an EMBL/GenBank/DDBJ whole genome shotgun (WGS) entry which is preliminary data.</text>
</comment>
<dbReference type="Pfam" id="PF00271">
    <property type="entry name" value="Helicase_C"/>
    <property type="match status" value="1"/>
</dbReference>
<feature type="domain" description="Helicase ATP-binding" evidence="16">
    <location>
        <begin position="325"/>
        <end position="486"/>
    </location>
</feature>
<comment type="catalytic activity">
    <reaction evidence="14 15">
        <text>ATP + H2O = ADP + phosphate + H(+)</text>
        <dbReference type="Rhea" id="RHEA:13065"/>
        <dbReference type="ChEBI" id="CHEBI:15377"/>
        <dbReference type="ChEBI" id="CHEBI:15378"/>
        <dbReference type="ChEBI" id="CHEBI:30616"/>
        <dbReference type="ChEBI" id="CHEBI:43474"/>
        <dbReference type="ChEBI" id="CHEBI:456216"/>
        <dbReference type="EC" id="5.6.2.4"/>
    </reaction>
</comment>
<evidence type="ECO:0000256" key="9">
    <source>
        <dbReference type="ARBA" id="ARBA00023172"/>
    </source>
</evidence>
<dbReference type="InterPro" id="IPR012340">
    <property type="entry name" value="NA-bd_OB-fold"/>
</dbReference>
<dbReference type="InterPro" id="IPR045562">
    <property type="entry name" value="RecG_dom3_C"/>
</dbReference>
<evidence type="ECO:0000256" key="4">
    <source>
        <dbReference type="ARBA" id="ARBA00022763"/>
    </source>
</evidence>
<dbReference type="InterPro" id="IPR004609">
    <property type="entry name" value="ATP-dep_DNA_helicase_RecG"/>
</dbReference>
<evidence type="ECO:0000313" key="18">
    <source>
        <dbReference type="EMBL" id="GAA3962115.1"/>
    </source>
</evidence>
<comment type="catalytic activity">
    <reaction evidence="12 15">
        <text>Couples ATP hydrolysis with the unwinding of duplex DNA by translocating in the 3'-5' direction.</text>
        <dbReference type="EC" id="5.6.2.4"/>
    </reaction>
</comment>
<keyword evidence="3 15" id="KW-0547">Nucleotide-binding</keyword>
<dbReference type="InterPro" id="IPR011545">
    <property type="entry name" value="DEAD/DEAH_box_helicase_dom"/>
</dbReference>
<evidence type="ECO:0000256" key="7">
    <source>
        <dbReference type="ARBA" id="ARBA00022840"/>
    </source>
</evidence>
<dbReference type="EMBL" id="BAABBO010000009">
    <property type="protein sequence ID" value="GAA3962115.1"/>
    <property type="molecule type" value="Genomic_DNA"/>
</dbReference>
<comment type="similarity">
    <text evidence="1 15">Belongs to the helicase family. RecG subfamily.</text>
</comment>
<dbReference type="SMART" id="SM00487">
    <property type="entry name" value="DEXDc"/>
    <property type="match status" value="1"/>
</dbReference>
<dbReference type="Proteomes" id="UP001501337">
    <property type="component" value="Unassembled WGS sequence"/>
</dbReference>
<dbReference type="SMART" id="SM00490">
    <property type="entry name" value="HELICc"/>
    <property type="match status" value="1"/>
</dbReference>
<keyword evidence="5 15" id="KW-0378">Hydrolase</keyword>
<evidence type="ECO:0000256" key="12">
    <source>
        <dbReference type="ARBA" id="ARBA00034617"/>
    </source>
</evidence>
<dbReference type="InterPro" id="IPR014001">
    <property type="entry name" value="Helicase_ATP-bd"/>
</dbReference>
<keyword evidence="8" id="KW-0238">DNA-binding</keyword>
<dbReference type="GO" id="GO:0004386">
    <property type="term" value="F:helicase activity"/>
    <property type="evidence" value="ECO:0007669"/>
    <property type="project" value="UniProtKB-KW"/>
</dbReference>
<dbReference type="NCBIfam" id="NF008165">
    <property type="entry name" value="PRK10917.1-3"/>
    <property type="match status" value="1"/>
</dbReference>
<evidence type="ECO:0000259" key="17">
    <source>
        <dbReference type="PROSITE" id="PS51194"/>
    </source>
</evidence>
<dbReference type="Pfam" id="PF17191">
    <property type="entry name" value="RecG_wedge"/>
    <property type="match status" value="1"/>
</dbReference>
<dbReference type="InterPro" id="IPR033454">
    <property type="entry name" value="RecG_wedge"/>
</dbReference>
<keyword evidence="11" id="KW-0413">Isomerase</keyword>
<accession>A0ABP7P9W0</accession>
<reference evidence="19" key="1">
    <citation type="journal article" date="2019" name="Int. J. Syst. Evol. Microbiol.">
        <title>The Global Catalogue of Microorganisms (GCM) 10K type strain sequencing project: providing services to taxonomists for standard genome sequencing and annotation.</title>
        <authorList>
            <consortium name="The Broad Institute Genomics Platform"/>
            <consortium name="The Broad Institute Genome Sequencing Center for Infectious Disease"/>
            <person name="Wu L."/>
            <person name="Ma J."/>
        </authorList>
    </citation>
    <scope>NUCLEOTIDE SEQUENCE [LARGE SCALE GENOMIC DNA]</scope>
    <source>
        <strain evidence="19">JCM 17555</strain>
    </source>
</reference>
<dbReference type="SUPFAM" id="SSF50249">
    <property type="entry name" value="Nucleic acid-binding proteins"/>
    <property type="match status" value="1"/>
</dbReference>
<organism evidence="18 19">
    <name type="scientific">Allohahella marinimesophila</name>
    <dbReference type="NCBI Taxonomy" id="1054972"/>
    <lineage>
        <taxon>Bacteria</taxon>
        <taxon>Pseudomonadati</taxon>
        <taxon>Pseudomonadota</taxon>
        <taxon>Gammaproteobacteria</taxon>
        <taxon>Oceanospirillales</taxon>
        <taxon>Hahellaceae</taxon>
        <taxon>Allohahella</taxon>
    </lineage>
</organism>
<dbReference type="CDD" id="cd17992">
    <property type="entry name" value="DEXHc_RecG"/>
    <property type="match status" value="1"/>
</dbReference>
<keyword evidence="9 15" id="KW-0233">DNA recombination</keyword>
<evidence type="ECO:0000256" key="8">
    <source>
        <dbReference type="ARBA" id="ARBA00023125"/>
    </source>
</evidence>
<dbReference type="Pfam" id="PF00270">
    <property type="entry name" value="DEAD"/>
    <property type="match status" value="1"/>
</dbReference>
<dbReference type="SUPFAM" id="SSF52540">
    <property type="entry name" value="P-loop containing nucleoside triphosphate hydrolases"/>
    <property type="match status" value="2"/>
</dbReference>
<name>A0ABP7P9W0_9GAMM</name>
<sequence length="727" mass="79223">MSQGASRVAHPSEQAIEQPVDCLKGIGPALSEKLALAGIVTVRDLLLHLPLRYEDRTRVVPIASLKIGRGCRICCTVVSAQSEQGRRPSLFVRVQDATGTCGLRFYYPSAALRNLYLPGVLLDLFGEPRPGRNGVEFYHPEVMPEGTPDAGEDDGAEEAGGSRALMAGLNTPRLTAVYPALAGLAQTQLRQLIVQSLGLLRSATLIEHLPRPQGALTAPEKTVLHCGLSQALHIVHQPERLAMAEDDAPEAVRADRSPIELAQDRLSLEELLAHHLSLLRLRKQMKSRQGFVVDGKPRLSQQLQATLPFRLTGAQQRVMQEIRADLATGQPMQRLLQGDVGSGKTLVAALSALDCIDSGLQVALMAPTEVLAEQHIDSFRSWCQPLGVSVQLLTGSMRGAEKKAVKALIASGSAQIVIGTHALFQKDVLFRQLGLIIIDEQHRFGVGQRLALKDKGRQPHQLVMTATPIPRTLAMSIYADLDTSVIDELPPGRQIIQTSVVPSKRREDLIERIAHALSEGAQVYWVCTLVAESEAIESQAAESTATMLAAALPGFSVGLVHGQMKSDAKRMVMQHFKSGEIQLLVATTVIEVGVNVPNASLMVIENSERLGLAQLHQLRGRVGRGAKQSYCLLVYDAPLSQLAKQRLQTMRESHDGFYIAEKDLEIRGPGEVLGVRQAGSLNFRIADLQRDQHLLPLVKKLAAAATPALESELSTRWLQHRMQFVEV</sequence>
<evidence type="ECO:0000256" key="13">
    <source>
        <dbReference type="ARBA" id="ARBA00034808"/>
    </source>
</evidence>
<evidence type="ECO:0000256" key="11">
    <source>
        <dbReference type="ARBA" id="ARBA00023235"/>
    </source>
</evidence>
<dbReference type="EC" id="5.6.2.4" evidence="13 15"/>
<evidence type="ECO:0000256" key="15">
    <source>
        <dbReference type="RuleBase" id="RU363016"/>
    </source>
</evidence>
<dbReference type="InterPro" id="IPR047112">
    <property type="entry name" value="RecG/Mfd"/>
</dbReference>
<dbReference type="Gene3D" id="2.40.50.140">
    <property type="entry name" value="Nucleic acid-binding proteins"/>
    <property type="match status" value="1"/>
</dbReference>
<evidence type="ECO:0000256" key="3">
    <source>
        <dbReference type="ARBA" id="ARBA00022741"/>
    </source>
</evidence>
<dbReference type="PANTHER" id="PTHR47964">
    <property type="entry name" value="ATP-DEPENDENT DNA HELICASE HOMOLOG RECG, CHLOROPLASTIC"/>
    <property type="match status" value="1"/>
</dbReference>
<keyword evidence="7 15" id="KW-0067">ATP-binding</keyword>
<keyword evidence="19" id="KW-1185">Reference proteome</keyword>
<comment type="function">
    <text evidence="15">Plays a critical role in recombination and DNA repair. Helps process Holliday junction intermediates to mature products by catalyzing branch migration. Has replication fork regression activity, unwinds stalled or blocked replication forks to make a HJ that can be resolved. Has a DNA unwinding activity characteristic of a DNA helicase with 3'-5' polarity.</text>
</comment>
<dbReference type="NCBIfam" id="NF008163">
    <property type="entry name" value="PRK10917.1-1"/>
    <property type="match status" value="1"/>
</dbReference>
<keyword evidence="10 15" id="KW-0234">DNA repair</keyword>
<proteinExistence type="inferred from homology"/>
<evidence type="ECO:0000313" key="19">
    <source>
        <dbReference type="Proteomes" id="UP001501337"/>
    </source>
</evidence>
<keyword evidence="4 15" id="KW-0227">DNA damage</keyword>
<evidence type="ECO:0000256" key="6">
    <source>
        <dbReference type="ARBA" id="ARBA00022806"/>
    </source>
</evidence>
<dbReference type="Pfam" id="PF19833">
    <property type="entry name" value="RecG_dom3_C"/>
    <property type="match status" value="1"/>
</dbReference>
<keyword evidence="6 15" id="KW-0347">Helicase</keyword>
<dbReference type="NCBIfam" id="TIGR00643">
    <property type="entry name" value="recG"/>
    <property type="match status" value="1"/>
</dbReference>
<protein>
    <recommendedName>
        <fullName evidence="2 15">ATP-dependent DNA helicase RecG</fullName>
        <ecNumber evidence="13 15">5.6.2.4</ecNumber>
    </recommendedName>
</protein>
<evidence type="ECO:0000256" key="10">
    <source>
        <dbReference type="ARBA" id="ARBA00023204"/>
    </source>
</evidence>
<dbReference type="PROSITE" id="PS51192">
    <property type="entry name" value="HELICASE_ATP_BIND_1"/>
    <property type="match status" value="1"/>
</dbReference>
<feature type="domain" description="Helicase C-terminal" evidence="17">
    <location>
        <begin position="509"/>
        <end position="665"/>
    </location>
</feature>
<dbReference type="InterPro" id="IPR027417">
    <property type="entry name" value="P-loop_NTPase"/>
</dbReference>
<gene>
    <name evidence="18" type="primary">recG</name>
    <name evidence="18" type="ORF">GCM10022278_20160</name>
</gene>
<dbReference type="NCBIfam" id="NF008168">
    <property type="entry name" value="PRK10917.2-2"/>
    <property type="match status" value="1"/>
</dbReference>
<dbReference type="CDD" id="cd04488">
    <property type="entry name" value="RecG_wedge_OBF"/>
    <property type="match status" value="1"/>
</dbReference>
<evidence type="ECO:0000256" key="14">
    <source>
        <dbReference type="ARBA" id="ARBA00048988"/>
    </source>
</evidence>